<sequence>MITGEEGIPVANDPAGAFQELKYAKVATVEAAAEYVAYVSADYPVYRETDPTHAVDGVSPDQFFDTAYTPILQSMIAHVVNEEGPVLDSVLSRRIARAHGWGRTGARIRDQVDQVARAHFRSYEEEQLGTFFWPTKLDLDAAATFRRPGDDDSVRSLAEICLQELFALVGEMEAKGHAAEALIHAVAKEADVMKFAHAGRSRIEKAIRHHRND</sequence>
<proteinExistence type="predicted"/>
<comment type="caution">
    <text evidence="2">The sequence shown here is derived from an EMBL/GenBank/DDBJ whole genome shotgun (WGS) entry which is preliminary data.</text>
</comment>
<name>A0A923G182_9PSED</name>
<organism evidence="2">
    <name type="scientific">Pseudomonas urmiensis</name>
    <dbReference type="NCBI Taxonomy" id="2745493"/>
    <lineage>
        <taxon>Bacteria</taxon>
        <taxon>Pseudomonadati</taxon>
        <taxon>Pseudomonadota</taxon>
        <taxon>Gammaproteobacteria</taxon>
        <taxon>Pseudomonadales</taxon>
        <taxon>Pseudomonadaceae</taxon>
        <taxon>Pseudomonas</taxon>
    </lineage>
</organism>
<accession>A0A923G182</accession>
<gene>
    <name evidence="3" type="ORF">HU737_006275</name>
    <name evidence="2" type="ORF">HU737_18005</name>
</gene>
<evidence type="ECO:0000259" key="1">
    <source>
        <dbReference type="Pfam" id="PF11784"/>
    </source>
</evidence>
<reference evidence="2" key="1">
    <citation type="journal article" date="2020" name="Microorganisms">
        <title>Reliable Identification of Environmental Pseudomonas Isolates Using the rpoD Gene.</title>
        <authorList>
            <consortium name="The Broad Institute Genome Sequencing Platform"/>
            <person name="Girard L."/>
            <person name="Lood C."/>
            <person name="Rokni-Zadeh H."/>
            <person name="van Noort V."/>
            <person name="Lavigne R."/>
            <person name="De Mot R."/>
        </authorList>
    </citation>
    <scope>NUCLEOTIDE SEQUENCE</scope>
    <source>
        <strain evidence="2">SWRI10</strain>
    </source>
</reference>
<dbReference type="EMBL" id="JABWRE020000001">
    <property type="protein sequence ID" value="MBV4535578.1"/>
    <property type="molecule type" value="Genomic_DNA"/>
</dbReference>
<feature type="domain" description="DUF3320" evidence="1">
    <location>
        <begin position="61"/>
        <end position="110"/>
    </location>
</feature>
<dbReference type="EMBL" id="JABWRE010000014">
    <property type="protein sequence ID" value="MBC3442588.1"/>
    <property type="molecule type" value="Genomic_DNA"/>
</dbReference>
<dbReference type="AlphaFoldDB" id="A0A923G182"/>
<evidence type="ECO:0000313" key="3">
    <source>
        <dbReference type="EMBL" id="MBV4535578.1"/>
    </source>
</evidence>
<reference evidence="3" key="3">
    <citation type="submission" date="2021-06" db="EMBL/GenBank/DDBJ databases">
        <title>Updating the genus Pseudomonas: Description of 43 new species and partition of the Pseudomonas putida group.</title>
        <authorList>
            <person name="Girard L."/>
            <person name="Lood C."/>
            <person name="Vandamme P."/>
            <person name="Rokni-Zadeh H."/>
            <person name="Van Noort V."/>
            <person name="Hofte M."/>
            <person name="Lavigne R."/>
            <person name="De Mot R."/>
        </authorList>
    </citation>
    <scope>NUCLEOTIDE SEQUENCE</scope>
    <source>
        <strain evidence="3">SWRI10</strain>
    </source>
</reference>
<dbReference type="Proteomes" id="UP000599879">
    <property type="component" value="Unassembled WGS sequence"/>
</dbReference>
<evidence type="ECO:0000313" key="2">
    <source>
        <dbReference type="EMBL" id="MBC3442588.1"/>
    </source>
</evidence>
<protein>
    <submittedName>
        <fullName evidence="2">DUF3320 domain-containing protein</fullName>
    </submittedName>
</protein>
<reference evidence="2" key="2">
    <citation type="submission" date="2020-07" db="EMBL/GenBank/DDBJ databases">
        <authorList>
            <person name="Lood C."/>
            <person name="Girard L."/>
        </authorList>
    </citation>
    <scope>NUCLEOTIDE SEQUENCE</scope>
    <source>
        <strain evidence="2">SWRI10</strain>
    </source>
</reference>
<dbReference type="Pfam" id="PF11784">
    <property type="entry name" value="DUF3320"/>
    <property type="match status" value="1"/>
</dbReference>
<dbReference type="InterPro" id="IPR021754">
    <property type="entry name" value="DUF3320"/>
</dbReference>